<dbReference type="InterPro" id="IPR044068">
    <property type="entry name" value="CB"/>
</dbReference>
<name>A0A1K0FRW3_9ACTN</name>
<dbReference type="Proteomes" id="UP000182486">
    <property type="component" value="Unassembled WGS sequence"/>
</dbReference>
<sequence length="375" mass="41882">MGKLNAGTWTDDRRMTLGKWLDQWVESLIAAKKSPNTIKNYRGHIRDAWKPHLGHVLLRDLRRSHIEQVLADLALPIEGERPTGNVGRRIEQRTPATIDGYRRTIRAALSAANRRGLIAVNPAVGRMDSIPVADTIDEDDEPEVWQPEETARFLEHVFDDRLSALYELAAYAGLRRAELCGLRWSDIDANGAGLRVRQTIVSVTRKQVTPEQATCPVCSEIHVGRLFKAPKSRKGRRWVPLAAPAQEALSRHRGAQAQEREFFGVDYQDHGLVFCRADGTPLRPDRVTVEFRQHVANCGLPPCPLHDTRHGACSLMLAGGVPIEIVQMILGHSSPEVTRRVYAHLMRSQTAAQVEAAAKLLTHHRPARRAAVSNL</sequence>
<evidence type="ECO:0000256" key="1">
    <source>
        <dbReference type="ARBA" id="ARBA00022908"/>
    </source>
</evidence>
<dbReference type="InterPro" id="IPR002104">
    <property type="entry name" value="Integrase_catalytic"/>
</dbReference>
<keyword evidence="8" id="KW-1185">Reference proteome</keyword>
<evidence type="ECO:0008006" key="9">
    <source>
        <dbReference type="Google" id="ProtNLM"/>
    </source>
</evidence>
<dbReference type="Gene3D" id="1.10.443.10">
    <property type="entry name" value="Intergrase catalytic core"/>
    <property type="match status" value="1"/>
</dbReference>
<organism evidence="7 8">
    <name type="scientific">Couchioplanes caeruleus subsp. caeruleus</name>
    <dbReference type="NCBI Taxonomy" id="56427"/>
    <lineage>
        <taxon>Bacteria</taxon>
        <taxon>Bacillati</taxon>
        <taxon>Actinomycetota</taxon>
        <taxon>Actinomycetes</taxon>
        <taxon>Micromonosporales</taxon>
        <taxon>Micromonosporaceae</taxon>
        <taxon>Couchioplanes</taxon>
    </lineage>
</organism>
<dbReference type="Gene3D" id="1.10.150.130">
    <property type="match status" value="1"/>
</dbReference>
<dbReference type="Pfam" id="PF00589">
    <property type="entry name" value="Phage_integrase"/>
    <property type="match status" value="1"/>
</dbReference>
<keyword evidence="1" id="KW-0229">DNA integration</keyword>
<evidence type="ECO:0000256" key="3">
    <source>
        <dbReference type="ARBA" id="ARBA00023172"/>
    </source>
</evidence>
<dbReference type="GO" id="GO:0015074">
    <property type="term" value="P:DNA integration"/>
    <property type="evidence" value="ECO:0007669"/>
    <property type="project" value="UniProtKB-KW"/>
</dbReference>
<dbReference type="CDD" id="cd01189">
    <property type="entry name" value="INT_ICEBs1_C_like"/>
    <property type="match status" value="1"/>
</dbReference>
<accession>A0A1K0FRW3</accession>
<dbReference type="PROSITE" id="PS51900">
    <property type="entry name" value="CB"/>
    <property type="match status" value="1"/>
</dbReference>
<keyword evidence="3" id="KW-0233">DNA recombination</keyword>
<protein>
    <recommendedName>
        <fullName evidence="9">Site-specific recombinase XerD</fullName>
    </recommendedName>
</protein>
<dbReference type="AlphaFoldDB" id="A0A1K0FRW3"/>
<evidence type="ECO:0000313" key="8">
    <source>
        <dbReference type="Proteomes" id="UP000182486"/>
    </source>
</evidence>
<evidence type="ECO:0000259" key="5">
    <source>
        <dbReference type="PROSITE" id="PS51898"/>
    </source>
</evidence>
<evidence type="ECO:0000256" key="4">
    <source>
        <dbReference type="PROSITE-ProRule" id="PRU01248"/>
    </source>
</evidence>
<feature type="domain" description="Tyr recombinase" evidence="5">
    <location>
        <begin position="140"/>
        <end position="356"/>
    </location>
</feature>
<proteinExistence type="predicted"/>
<dbReference type="EMBL" id="MEIA01000016">
    <property type="protein sequence ID" value="OJF15529.1"/>
    <property type="molecule type" value="Genomic_DNA"/>
</dbReference>
<dbReference type="InterPro" id="IPR004107">
    <property type="entry name" value="Integrase_SAM-like_N"/>
</dbReference>
<dbReference type="PANTHER" id="PTHR30349:SF91">
    <property type="entry name" value="INTA PROTEIN"/>
    <property type="match status" value="1"/>
</dbReference>
<dbReference type="Pfam" id="PF14659">
    <property type="entry name" value="Phage_int_SAM_3"/>
    <property type="match status" value="1"/>
</dbReference>
<reference evidence="7 8" key="1">
    <citation type="submission" date="2016-09" db="EMBL/GenBank/DDBJ databases">
        <title>Couchioplanes caeruleus draft genome sequence.</title>
        <authorList>
            <person name="Sheehan J."/>
            <person name="Caffrey P."/>
        </authorList>
    </citation>
    <scope>NUCLEOTIDE SEQUENCE [LARGE SCALE GENOMIC DNA]</scope>
    <source>
        <strain evidence="7 8">DSM 43634</strain>
    </source>
</reference>
<dbReference type="InterPro" id="IPR011010">
    <property type="entry name" value="DNA_brk_join_enz"/>
</dbReference>
<dbReference type="PROSITE" id="PS51898">
    <property type="entry name" value="TYR_RECOMBINASE"/>
    <property type="match status" value="1"/>
</dbReference>
<evidence type="ECO:0000313" key="7">
    <source>
        <dbReference type="EMBL" id="OJF15529.1"/>
    </source>
</evidence>
<dbReference type="GO" id="GO:0006310">
    <property type="term" value="P:DNA recombination"/>
    <property type="evidence" value="ECO:0007669"/>
    <property type="project" value="UniProtKB-KW"/>
</dbReference>
<evidence type="ECO:0000256" key="2">
    <source>
        <dbReference type="ARBA" id="ARBA00023125"/>
    </source>
</evidence>
<comment type="caution">
    <text evidence="7">The sequence shown here is derived from an EMBL/GenBank/DDBJ whole genome shotgun (WGS) entry which is preliminary data.</text>
</comment>
<dbReference type="InterPro" id="IPR010998">
    <property type="entry name" value="Integrase_recombinase_N"/>
</dbReference>
<dbReference type="PANTHER" id="PTHR30349">
    <property type="entry name" value="PHAGE INTEGRASE-RELATED"/>
    <property type="match status" value="1"/>
</dbReference>
<dbReference type="GO" id="GO:0003677">
    <property type="term" value="F:DNA binding"/>
    <property type="evidence" value="ECO:0007669"/>
    <property type="project" value="UniProtKB-UniRule"/>
</dbReference>
<keyword evidence="2 4" id="KW-0238">DNA-binding</keyword>
<dbReference type="InterPro" id="IPR050090">
    <property type="entry name" value="Tyrosine_recombinase_XerCD"/>
</dbReference>
<gene>
    <name evidence="7" type="ORF">BG844_04090</name>
</gene>
<dbReference type="InterPro" id="IPR013762">
    <property type="entry name" value="Integrase-like_cat_sf"/>
</dbReference>
<feature type="domain" description="Core-binding (CB)" evidence="6">
    <location>
        <begin position="15"/>
        <end position="113"/>
    </location>
</feature>
<dbReference type="SUPFAM" id="SSF56349">
    <property type="entry name" value="DNA breaking-rejoining enzymes"/>
    <property type="match status" value="1"/>
</dbReference>
<evidence type="ECO:0000259" key="6">
    <source>
        <dbReference type="PROSITE" id="PS51900"/>
    </source>
</evidence>